<evidence type="ECO:0000313" key="2">
    <source>
        <dbReference type="Proteomes" id="UP000886520"/>
    </source>
</evidence>
<proteinExistence type="predicted"/>
<evidence type="ECO:0000313" key="1">
    <source>
        <dbReference type="EMBL" id="KAI5066818.1"/>
    </source>
</evidence>
<sequence>MIARQIVNINNITLLDPFCQQKLMLLFEDLVQLPPVCHYQGPLCHVCNIQNSACITTTTTHNMTFSVRHAADPMYVWFVDTICVWQLTEQQIAEMLSQCVIDEPELLRTIDKSTTLICTHREDVYKYNNLILQKSFQPSDIIAIALKTNALDKPMLQQWLQDKTFHEMENIVIDVRCMITKNINLAIGATNGSTC</sequence>
<dbReference type="Proteomes" id="UP000886520">
    <property type="component" value="Chromosome 17"/>
</dbReference>
<gene>
    <name evidence="1" type="ORF">GOP47_0017346</name>
</gene>
<protein>
    <submittedName>
        <fullName evidence="1">Uncharacterized protein</fullName>
    </submittedName>
</protein>
<dbReference type="AlphaFoldDB" id="A0A9D4Z931"/>
<comment type="caution">
    <text evidence="1">The sequence shown here is derived from an EMBL/GenBank/DDBJ whole genome shotgun (WGS) entry which is preliminary data.</text>
</comment>
<reference evidence="1" key="1">
    <citation type="submission" date="2021-01" db="EMBL/GenBank/DDBJ databases">
        <title>Adiantum capillus-veneris genome.</title>
        <authorList>
            <person name="Fang Y."/>
            <person name="Liao Q."/>
        </authorList>
    </citation>
    <scope>NUCLEOTIDE SEQUENCE</scope>
    <source>
        <strain evidence="1">H3</strain>
        <tissue evidence="1">Leaf</tissue>
    </source>
</reference>
<keyword evidence="2" id="KW-1185">Reference proteome</keyword>
<name>A0A9D4Z931_ADICA</name>
<dbReference type="OrthoDB" id="547928at2759"/>
<organism evidence="1 2">
    <name type="scientific">Adiantum capillus-veneris</name>
    <name type="common">Maidenhair fern</name>
    <dbReference type="NCBI Taxonomy" id="13818"/>
    <lineage>
        <taxon>Eukaryota</taxon>
        <taxon>Viridiplantae</taxon>
        <taxon>Streptophyta</taxon>
        <taxon>Embryophyta</taxon>
        <taxon>Tracheophyta</taxon>
        <taxon>Polypodiopsida</taxon>
        <taxon>Polypodiidae</taxon>
        <taxon>Polypodiales</taxon>
        <taxon>Pteridineae</taxon>
        <taxon>Pteridaceae</taxon>
        <taxon>Vittarioideae</taxon>
        <taxon>Adiantum</taxon>
    </lineage>
</organism>
<accession>A0A9D4Z931</accession>
<dbReference type="EMBL" id="JABFUD020000017">
    <property type="protein sequence ID" value="KAI5066818.1"/>
    <property type="molecule type" value="Genomic_DNA"/>
</dbReference>